<name>A0A9P8BY54_9FUNG</name>
<proteinExistence type="predicted"/>
<feature type="chain" id="PRO_5040335868" evidence="1">
    <location>
        <begin position="31"/>
        <end position="146"/>
    </location>
</feature>
<sequence>MRSTFSHMVVVNAILGFLTWLCFTSSFVIAQSPGCYSCIKTAIPTVQNCASLSPKQYATLEKVMYGVKVYETSFDYATADPAGQSCLVSLMWDVVHYKAQLWSACLDPAKACSWNEMMLYMALIPRIASIYGASDVPAPKLVDAPK</sequence>
<feature type="signal peptide" evidence="1">
    <location>
        <begin position="1"/>
        <end position="30"/>
    </location>
</feature>
<keyword evidence="3" id="KW-1185">Reference proteome</keyword>
<evidence type="ECO:0000256" key="1">
    <source>
        <dbReference type="SAM" id="SignalP"/>
    </source>
</evidence>
<accession>A0A9P8BY54</accession>
<protein>
    <submittedName>
        <fullName evidence="2">Uncharacterized protein</fullName>
    </submittedName>
</protein>
<keyword evidence="1" id="KW-0732">Signal</keyword>
<organism evidence="2 3">
    <name type="scientific">Linnemannia hyalina</name>
    <dbReference type="NCBI Taxonomy" id="64524"/>
    <lineage>
        <taxon>Eukaryota</taxon>
        <taxon>Fungi</taxon>
        <taxon>Fungi incertae sedis</taxon>
        <taxon>Mucoromycota</taxon>
        <taxon>Mortierellomycotina</taxon>
        <taxon>Mortierellomycetes</taxon>
        <taxon>Mortierellales</taxon>
        <taxon>Mortierellaceae</taxon>
        <taxon>Linnemannia</taxon>
    </lineage>
</organism>
<comment type="caution">
    <text evidence="2">The sequence shown here is derived from an EMBL/GenBank/DDBJ whole genome shotgun (WGS) entry which is preliminary data.</text>
</comment>
<reference evidence="2" key="1">
    <citation type="submission" date="2021-06" db="EMBL/GenBank/DDBJ databases">
        <title>Genome Sequence of Mortierella hyaline Strain SCG-10, a Cold-Adapted, Nitrate-Reducing Fungus Isolated from Soil in Minnesota, USA.</title>
        <authorList>
            <person name="Aldossari N."/>
        </authorList>
    </citation>
    <scope>NUCLEOTIDE SEQUENCE</scope>
    <source>
        <strain evidence="2">SCG-10</strain>
    </source>
</reference>
<evidence type="ECO:0000313" key="2">
    <source>
        <dbReference type="EMBL" id="KAG9073344.1"/>
    </source>
</evidence>
<dbReference type="EMBL" id="JAHRHY010000001">
    <property type="protein sequence ID" value="KAG9073344.1"/>
    <property type="molecule type" value="Genomic_DNA"/>
</dbReference>
<gene>
    <name evidence="2" type="ORF">KI688_001136</name>
</gene>
<dbReference type="Proteomes" id="UP000707451">
    <property type="component" value="Unassembled WGS sequence"/>
</dbReference>
<dbReference type="OrthoDB" id="2338170at2759"/>
<evidence type="ECO:0000313" key="3">
    <source>
        <dbReference type="Proteomes" id="UP000707451"/>
    </source>
</evidence>
<dbReference type="AlphaFoldDB" id="A0A9P8BY54"/>